<dbReference type="EMBL" id="CAUOFW020002188">
    <property type="protein sequence ID" value="CAK9151987.1"/>
    <property type="molecule type" value="Genomic_DNA"/>
</dbReference>
<dbReference type="GO" id="GO:0046872">
    <property type="term" value="F:metal ion binding"/>
    <property type="evidence" value="ECO:0007669"/>
    <property type="project" value="UniProtKB-KW"/>
</dbReference>
<reference evidence="4 5" key="1">
    <citation type="submission" date="2024-02" db="EMBL/GenBank/DDBJ databases">
        <authorList>
            <person name="Vignale AGUSTIN F."/>
            <person name="Sosa J E."/>
            <person name="Modenutti C."/>
        </authorList>
    </citation>
    <scope>NUCLEOTIDE SEQUENCE [LARGE SCALE GENOMIC DNA]</scope>
</reference>
<evidence type="ECO:0000259" key="3">
    <source>
        <dbReference type="PROSITE" id="PS51462"/>
    </source>
</evidence>
<dbReference type="PANTHER" id="PTHR12629">
    <property type="entry name" value="DIPHOSPHOINOSITOL POLYPHOSPHATE PHOSPHOHYDROLASE"/>
    <property type="match status" value="1"/>
</dbReference>
<protein>
    <recommendedName>
        <fullName evidence="3">Nudix hydrolase domain-containing protein</fullName>
    </recommendedName>
</protein>
<name>A0ABC8S4A5_9AQUA</name>
<proteinExistence type="predicted"/>
<dbReference type="InterPro" id="IPR000086">
    <property type="entry name" value="NUDIX_hydrolase_dom"/>
</dbReference>
<dbReference type="AlphaFoldDB" id="A0ABC8S4A5"/>
<evidence type="ECO:0000313" key="4">
    <source>
        <dbReference type="EMBL" id="CAK9151987.1"/>
    </source>
</evidence>
<feature type="non-terminal residue" evidence="4">
    <location>
        <position position="1"/>
    </location>
</feature>
<keyword evidence="2" id="KW-0378">Hydrolase</keyword>
<organism evidence="4 5">
    <name type="scientific">Ilex paraguariensis</name>
    <name type="common">yerba mate</name>
    <dbReference type="NCBI Taxonomy" id="185542"/>
    <lineage>
        <taxon>Eukaryota</taxon>
        <taxon>Viridiplantae</taxon>
        <taxon>Streptophyta</taxon>
        <taxon>Embryophyta</taxon>
        <taxon>Tracheophyta</taxon>
        <taxon>Spermatophyta</taxon>
        <taxon>Magnoliopsida</taxon>
        <taxon>eudicotyledons</taxon>
        <taxon>Gunneridae</taxon>
        <taxon>Pentapetalae</taxon>
        <taxon>asterids</taxon>
        <taxon>campanulids</taxon>
        <taxon>Aquifoliales</taxon>
        <taxon>Aquifoliaceae</taxon>
        <taxon>Ilex</taxon>
    </lineage>
</organism>
<dbReference type="SUPFAM" id="SSF55811">
    <property type="entry name" value="Nudix"/>
    <property type="match status" value="1"/>
</dbReference>
<dbReference type="PROSITE" id="PS00893">
    <property type="entry name" value="NUDIX_BOX"/>
    <property type="match status" value="1"/>
</dbReference>
<dbReference type="PANTHER" id="PTHR12629:SF0">
    <property type="entry name" value="DIPHOSPHOINOSITOL-POLYPHOSPHATE DIPHOSPHATASE"/>
    <property type="match status" value="1"/>
</dbReference>
<gene>
    <name evidence="4" type="ORF">ILEXP_LOCUS20161</name>
</gene>
<dbReference type="InterPro" id="IPR020084">
    <property type="entry name" value="NUDIX_hydrolase_CS"/>
</dbReference>
<comment type="caution">
    <text evidence="4">The sequence shown here is derived from an EMBL/GenBank/DDBJ whole genome shotgun (WGS) entry which is preliminary data.</text>
</comment>
<evidence type="ECO:0000313" key="5">
    <source>
        <dbReference type="Proteomes" id="UP001642360"/>
    </source>
</evidence>
<dbReference type="GO" id="GO:0016787">
    <property type="term" value="F:hydrolase activity"/>
    <property type="evidence" value="ECO:0007669"/>
    <property type="project" value="UniProtKB-KW"/>
</dbReference>
<sequence>SAQPGSCLVPFIVEAFRFFTPQPPVENICATVANFEGTCTIVLNKMRQLVRVSTEKEMHELELSAPNFMGGWEGDETVEEAAAREATEEAGVRGVLMGFLGYYHFKSKTRQDECSPEGVCKAAMFSLLVKEELESWPEQNTRRRNWLAIPKAVECCRHPWMRDALVEGFSKWHDEKIDRGKEFSDQD</sequence>
<dbReference type="Gene3D" id="3.90.79.10">
    <property type="entry name" value="Nucleoside Triphosphate Pyrophosphohydrolase"/>
    <property type="match status" value="1"/>
</dbReference>
<accession>A0ABC8S4A5</accession>
<evidence type="ECO:0000256" key="1">
    <source>
        <dbReference type="ARBA" id="ARBA00022723"/>
    </source>
</evidence>
<evidence type="ECO:0000256" key="2">
    <source>
        <dbReference type="ARBA" id="ARBA00022801"/>
    </source>
</evidence>
<keyword evidence="1" id="KW-0479">Metal-binding</keyword>
<dbReference type="Proteomes" id="UP001642360">
    <property type="component" value="Unassembled WGS sequence"/>
</dbReference>
<dbReference type="InterPro" id="IPR015797">
    <property type="entry name" value="NUDIX_hydrolase-like_dom_sf"/>
</dbReference>
<dbReference type="Pfam" id="PF00293">
    <property type="entry name" value="NUDIX"/>
    <property type="match status" value="1"/>
</dbReference>
<keyword evidence="5" id="KW-1185">Reference proteome</keyword>
<dbReference type="PROSITE" id="PS51462">
    <property type="entry name" value="NUDIX"/>
    <property type="match status" value="1"/>
</dbReference>
<feature type="domain" description="Nudix hydrolase" evidence="3">
    <location>
        <begin position="23"/>
        <end position="169"/>
    </location>
</feature>